<gene>
    <name evidence="2" type="ORF">NA57DRAFT_52706</name>
</gene>
<organism evidence="2 3">
    <name type="scientific">Rhizodiscina lignyota</name>
    <dbReference type="NCBI Taxonomy" id="1504668"/>
    <lineage>
        <taxon>Eukaryota</taxon>
        <taxon>Fungi</taxon>
        <taxon>Dikarya</taxon>
        <taxon>Ascomycota</taxon>
        <taxon>Pezizomycotina</taxon>
        <taxon>Dothideomycetes</taxon>
        <taxon>Pleosporomycetidae</taxon>
        <taxon>Aulographales</taxon>
        <taxon>Rhizodiscinaceae</taxon>
        <taxon>Rhizodiscina</taxon>
    </lineage>
</organism>
<feature type="signal peptide" evidence="1">
    <location>
        <begin position="1"/>
        <end position="19"/>
    </location>
</feature>
<sequence length="177" mass="19371">MEKSHFLVLMLAVLQVADSGVCIFLYFSHCRKALDVIAAGILLSARILSWATVLCVLKENLPDAIFSERSARLLNRHSVQKRLEALAEVGAWLDEESQWSMANDLVSSNSSAQDLGEECAALSLDLHPADGRVVPICMHSYPRVTPLTVARDVQFAPFSGPRGSNGSISICWAMDNQ</sequence>
<evidence type="ECO:0000313" key="3">
    <source>
        <dbReference type="Proteomes" id="UP000799772"/>
    </source>
</evidence>
<dbReference type="Proteomes" id="UP000799772">
    <property type="component" value="Unassembled WGS sequence"/>
</dbReference>
<protein>
    <submittedName>
        <fullName evidence="2">Uncharacterized protein</fullName>
    </submittedName>
</protein>
<dbReference type="AlphaFoldDB" id="A0A9P4IKD5"/>
<evidence type="ECO:0000256" key="1">
    <source>
        <dbReference type="SAM" id="SignalP"/>
    </source>
</evidence>
<reference evidence="2" key="1">
    <citation type="journal article" date="2020" name="Stud. Mycol.">
        <title>101 Dothideomycetes genomes: a test case for predicting lifestyles and emergence of pathogens.</title>
        <authorList>
            <person name="Haridas S."/>
            <person name="Albert R."/>
            <person name="Binder M."/>
            <person name="Bloem J."/>
            <person name="Labutti K."/>
            <person name="Salamov A."/>
            <person name="Andreopoulos B."/>
            <person name="Baker S."/>
            <person name="Barry K."/>
            <person name="Bills G."/>
            <person name="Bluhm B."/>
            <person name="Cannon C."/>
            <person name="Castanera R."/>
            <person name="Culley D."/>
            <person name="Daum C."/>
            <person name="Ezra D."/>
            <person name="Gonzalez J."/>
            <person name="Henrissat B."/>
            <person name="Kuo A."/>
            <person name="Liang C."/>
            <person name="Lipzen A."/>
            <person name="Lutzoni F."/>
            <person name="Magnuson J."/>
            <person name="Mondo S."/>
            <person name="Nolan M."/>
            <person name="Ohm R."/>
            <person name="Pangilinan J."/>
            <person name="Park H.-J."/>
            <person name="Ramirez L."/>
            <person name="Alfaro M."/>
            <person name="Sun H."/>
            <person name="Tritt A."/>
            <person name="Yoshinaga Y."/>
            <person name="Zwiers L.-H."/>
            <person name="Turgeon B."/>
            <person name="Goodwin S."/>
            <person name="Spatafora J."/>
            <person name="Crous P."/>
            <person name="Grigoriev I."/>
        </authorList>
    </citation>
    <scope>NUCLEOTIDE SEQUENCE</scope>
    <source>
        <strain evidence="2">CBS 133067</strain>
    </source>
</reference>
<proteinExistence type="predicted"/>
<feature type="chain" id="PRO_5040114512" evidence="1">
    <location>
        <begin position="20"/>
        <end position="177"/>
    </location>
</feature>
<keyword evidence="3" id="KW-1185">Reference proteome</keyword>
<keyword evidence="1" id="KW-0732">Signal</keyword>
<name>A0A9P4IKD5_9PEZI</name>
<dbReference type="EMBL" id="ML978122">
    <property type="protein sequence ID" value="KAF2103176.1"/>
    <property type="molecule type" value="Genomic_DNA"/>
</dbReference>
<accession>A0A9P4IKD5</accession>
<comment type="caution">
    <text evidence="2">The sequence shown here is derived from an EMBL/GenBank/DDBJ whole genome shotgun (WGS) entry which is preliminary data.</text>
</comment>
<evidence type="ECO:0000313" key="2">
    <source>
        <dbReference type="EMBL" id="KAF2103176.1"/>
    </source>
</evidence>